<dbReference type="GO" id="GO:0005975">
    <property type="term" value="P:carbohydrate metabolic process"/>
    <property type="evidence" value="ECO:0007669"/>
    <property type="project" value="InterPro"/>
</dbReference>
<evidence type="ECO:0000256" key="6">
    <source>
        <dbReference type="ARBA" id="ARBA00022723"/>
    </source>
</evidence>
<evidence type="ECO:0000256" key="2">
    <source>
        <dbReference type="ARBA" id="ARBA00001946"/>
    </source>
</evidence>
<organism evidence="10 11">
    <name type="scientific">Shimia marina</name>
    <dbReference type="NCBI Taxonomy" id="321267"/>
    <lineage>
        <taxon>Bacteria</taxon>
        <taxon>Pseudomonadati</taxon>
        <taxon>Pseudomonadota</taxon>
        <taxon>Alphaproteobacteria</taxon>
        <taxon>Rhodobacterales</taxon>
        <taxon>Roseobacteraceae</taxon>
    </lineage>
</organism>
<comment type="cofactor">
    <cofactor evidence="2">
        <name>Mg(2+)</name>
        <dbReference type="ChEBI" id="CHEBI:18420"/>
    </cofactor>
</comment>
<dbReference type="PANTHER" id="PTHR43434">
    <property type="entry name" value="PHOSPHOGLYCOLATE PHOSPHATASE"/>
    <property type="match status" value="1"/>
</dbReference>
<dbReference type="Proteomes" id="UP000054823">
    <property type="component" value="Unassembled WGS sequence"/>
</dbReference>
<evidence type="ECO:0000256" key="5">
    <source>
        <dbReference type="ARBA" id="ARBA00013078"/>
    </source>
</evidence>
<comment type="pathway">
    <text evidence="3">Organic acid metabolism; glycolate biosynthesis; glycolate from 2-phosphoglycolate: step 1/1.</text>
</comment>
<dbReference type="InterPro" id="IPR036412">
    <property type="entry name" value="HAD-like_sf"/>
</dbReference>
<evidence type="ECO:0000256" key="1">
    <source>
        <dbReference type="ARBA" id="ARBA00000830"/>
    </source>
</evidence>
<comment type="catalytic activity">
    <reaction evidence="1">
        <text>2-phosphoglycolate + H2O = glycolate + phosphate</text>
        <dbReference type="Rhea" id="RHEA:14369"/>
        <dbReference type="ChEBI" id="CHEBI:15377"/>
        <dbReference type="ChEBI" id="CHEBI:29805"/>
        <dbReference type="ChEBI" id="CHEBI:43474"/>
        <dbReference type="ChEBI" id="CHEBI:58033"/>
        <dbReference type="EC" id="3.1.3.18"/>
    </reaction>
</comment>
<reference evidence="10 11" key="1">
    <citation type="submission" date="2015-09" db="EMBL/GenBank/DDBJ databases">
        <authorList>
            <consortium name="Swine Surveillance"/>
        </authorList>
    </citation>
    <scope>NUCLEOTIDE SEQUENCE [LARGE SCALE GENOMIC DNA]</scope>
    <source>
        <strain evidence="10 11">CECT 7688</strain>
    </source>
</reference>
<dbReference type="AlphaFoldDB" id="A0A0P1FGV5"/>
<dbReference type="STRING" id="321267.SHM7688_02788"/>
<evidence type="ECO:0000256" key="9">
    <source>
        <dbReference type="ARBA" id="ARBA00023277"/>
    </source>
</evidence>
<dbReference type="Gene3D" id="3.40.50.1000">
    <property type="entry name" value="HAD superfamily/HAD-like"/>
    <property type="match status" value="1"/>
</dbReference>
<keyword evidence="8" id="KW-0460">Magnesium</keyword>
<dbReference type="GO" id="GO:0005829">
    <property type="term" value="C:cytosol"/>
    <property type="evidence" value="ECO:0007669"/>
    <property type="project" value="TreeGrafter"/>
</dbReference>
<dbReference type="PANTHER" id="PTHR43434:SF1">
    <property type="entry name" value="PHOSPHOGLYCOLATE PHOSPHATASE"/>
    <property type="match status" value="1"/>
</dbReference>
<keyword evidence="9" id="KW-0119">Carbohydrate metabolism</keyword>
<evidence type="ECO:0000256" key="4">
    <source>
        <dbReference type="ARBA" id="ARBA00006171"/>
    </source>
</evidence>
<name>A0A0P1FGV5_9RHOB</name>
<dbReference type="NCBIfam" id="TIGR01549">
    <property type="entry name" value="HAD-SF-IA-v1"/>
    <property type="match status" value="1"/>
</dbReference>
<dbReference type="InterPro" id="IPR023198">
    <property type="entry name" value="PGP-like_dom2"/>
</dbReference>
<dbReference type="SFLD" id="SFLDG01135">
    <property type="entry name" value="C1.5.6:_HAD__Beta-PGM__Phospha"/>
    <property type="match status" value="1"/>
</dbReference>
<dbReference type="GO" id="GO:0046872">
    <property type="term" value="F:metal ion binding"/>
    <property type="evidence" value="ECO:0007669"/>
    <property type="project" value="UniProtKB-KW"/>
</dbReference>
<dbReference type="InterPro" id="IPR050155">
    <property type="entry name" value="HAD-like_hydrolase_sf"/>
</dbReference>
<comment type="similarity">
    <text evidence="4">Belongs to the HAD-like hydrolase superfamily. CbbY/CbbZ/Gph/YieH family.</text>
</comment>
<dbReference type="SUPFAM" id="SSF56784">
    <property type="entry name" value="HAD-like"/>
    <property type="match status" value="1"/>
</dbReference>
<dbReference type="GO" id="GO:0008967">
    <property type="term" value="F:phosphoglycolate phosphatase activity"/>
    <property type="evidence" value="ECO:0007669"/>
    <property type="project" value="UniProtKB-EC"/>
</dbReference>
<dbReference type="InterPro" id="IPR023214">
    <property type="entry name" value="HAD_sf"/>
</dbReference>
<evidence type="ECO:0000313" key="10">
    <source>
        <dbReference type="EMBL" id="CUH53334.1"/>
    </source>
</evidence>
<dbReference type="SFLD" id="SFLDG01129">
    <property type="entry name" value="C1.5:_HAD__Beta-PGM__Phosphata"/>
    <property type="match status" value="1"/>
</dbReference>
<gene>
    <name evidence="10" type="primary">gph_2</name>
    <name evidence="10" type="ORF">SHM7688_02788</name>
</gene>
<dbReference type="InterPro" id="IPR037512">
    <property type="entry name" value="PGPase_prok"/>
</dbReference>
<dbReference type="SFLD" id="SFLDS00003">
    <property type="entry name" value="Haloacid_Dehalogenase"/>
    <property type="match status" value="1"/>
</dbReference>
<keyword evidence="6" id="KW-0479">Metal-binding</keyword>
<protein>
    <recommendedName>
        <fullName evidence="5">phosphoglycolate phosphatase</fullName>
        <ecNumber evidence="5">3.1.3.18</ecNumber>
    </recommendedName>
</protein>
<dbReference type="Pfam" id="PF13419">
    <property type="entry name" value="HAD_2"/>
    <property type="match status" value="1"/>
</dbReference>
<keyword evidence="7 10" id="KW-0378">Hydrolase</keyword>
<dbReference type="Gene3D" id="1.10.150.240">
    <property type="entry name" value="Putative phosphatase, domain 2"/>
    <property type="match status" value="1"/>
</dbReference>
<evidence type="ECO:0000256" key="3">
    <source>
        <dbReference type="ARBA" id="ARBA00004818"/>
    </source>
</evidence>
<dbReference type="InterPro" id="IPR041492">
    <property type="entry name" value="HAD_2"/>
</dbReference>
<proteinExistence type="inferred from homology"/>
<dbReference type="RefSeq" id="WP_058240503.1">
    <property type="nucleotide sequence ID" value="NZ_CYPW01000027.1"/>
</dbReference>
<accession>A0A0P1FGV5</accession>
<keyword evidence="11" id="KW-1185">Reference proteome</keyword>
<dbReference type="EC" id="3.1.3.18" evidence="5"/>
<dbReference type="OrthoDB" id="9793014at2"/>
<dbReference type="InterPro" id="IPR006439">
    <property type="entry name" value="HAD-SF_hydro_IA"/>
</dbReference>
<dbReference type="PRINTS" id="PR00413">
    <property type="entry name" value="HADHALOGNASE"/>
</dbReference>
<sequence length="217" mass="23531">MLKMVVFDLDGTLVDSAADIQVSVNQMLKEEALPPLDLPTVISFVGNGLPALVERVIAHFSLKESDLQRLTRRVLEIYSTSDYTHTTVYDGVVASLQDLKNRGIALAVCTNKPEVPARHVLQATGLERFFDTVVGGDTLPVRKPDPLPLTTVVGEVAMADVLYVGDSEVDAQTAVSAGAKFALFTEGYRKSAVSEIPHDFAFSNWRDFCKVAGSSLC</sequence>
<evidence type="ECO:0000256" key="7">
    <source>
        <dbReference type="ARBA" id="ARBA00022801"/>
    </source>
</evidence>
<dbReference type="EMBL" id="CYPW01000027">
    <property type="protein sequence ID" value="CUH53334.1"/>
    <property type="molecule type" value="Genomic_DNA"/>
</dbReference>
<evidence type="ECO:0000256" key="8">
    <source>
        <dbReference type="ARBA" id="ARBA00022842"/>
    </source>
</evidence>
<evidence type="ECO:0000313" key="11">
    <source>
        <dbReference type="Proteomes" id="UP000054823"/>
    </source>
</evidence>
<dbReference type="NCBIfam" id="TIGR01449">
    <property type="entry name" value="PGP_bact"/>
    <property type="match status" value="1"/>
</dbReference>
<dbReference type="GO" id="GO:0006281">
    <property type="term" value="P:DNA repair"/>
    <property type="evidence" value="ECO:0007669"/>
    <property type="project" value="TreeGrafter"/>
</dbReference>